<sequence length="351" mass="39482">MKRLIAKCHILIIPVLFFVIHADNVKGKLSEENAIKNLKIESVSNRELKFTVDYAYNGKSGISNVYIHAIPVERDGVFDPRTVDYVEVPLKRGVNSETLRITKRAHGRNFTSETIRVCMSTQKEAILCKDFPYIKKWSEGNLCKVTLITPDDNGTLNQQRLSDGRVETAWRFSWSECPGATKYHLYVVGPETMNPLVDINILEAPMYLARSTHYGITSLKGWTWKVRAYVNGKWGDWSESRAFNVSPVGIPESTNTCAISGQLTGKLQDHGFAVTHVGVFVPGESKPKSVAELDNRRRYIFQKLPGNVEYRIAPFGRSAAGWRFDRQKAHVLCQAGGSHTVNIHVQGVLMD</sequence>
<dbReference type="Gene3D" id="2.60.40.10">
    <property type="entry name" value="Immunoglobulins"/>
    <property type="match status" value="1"/>
</dbReference>
<evidence type="ECO:0000313" key="2">
    <source>
        <dbReference type="Proteomes" id="UP000199459"/>
    </source>
</evidence>
<gene>
    <name evidence="1" type="ORF">SAMN05216325_104143</name>
</gene>
<dbReference type="RefSeq" id="WP_090628506.1">
    <property type="nucleotide sequence ID" value="NZ_FOCP01000004.1"/>
</dbReference>
<dbReference type="Proteomes" id="UP000199459">
    <property type="component" value="Unassembled WGS sequence"/>
</dbReference>
<dbReference type="EMBL" id="FOCP01000004">
    <property type="protein sequence ID" value="SEM92873.1"/>
    <property type="molecule type" value="Genomic_DNA"/>
</dbReference>
<proteinExistence type="predicted"/>
<dbReference type="InterPro" id="IPR013783">
    <property type="entry name" value="Ig-like_fold"/>
</dbReference>
<accession>A0A1H8CCR0</accession>
<protein>
    <submittedName>
        <fullName evidence="1">Uncharacterized protein</fullName>
    </submittedName>
</protein>
<name>A0A1H8CCR0_9PROT</name>
<dbReference type="AlphaFoldDB" id="A0A1H8CCR0"/>
<dbReference type="OrthoDB" id="582482at2"/>
<reference evidence="1 2" key="1">
    <citation type="submission" date="2016-10" db="EMBL/GenBank/DDBJ databases">
        <authorList>
            <person name="de Groot N.N."/>
        </authorList>
    </citation>
    <scope>NUCLEOTIDE SEQUENCE [LARGE SCALE GENOMIC DNA]</scope>
    <source>
        <strain evidence="1 2">Nm22</strain>
    </source>
</reference>
<organism evidence="1 2">
    <name type="scientific">Nitrosomonas marina</name>
    <dbReference type="NCBI Taxonomy" id="917"/>
    <lineage>
        <taxon>Bacteria</taxon>
        <taxon>Pseudomonadati</taxon>
        <taxon>Pseudomonadota</taxon>
        <taxon>Betaproteobacteria</taxon>
        <taxon>Nitrosomonadales</taxon>
        <taxon>Nitrosomonadaceae</taxon>
        <taxon>Nitrosomonas</taxon>
    </lineage>
</organism>
<evidence type="ECO:0000313" key="1">
    <source>
        <dbReference type="EMBL" id="SEM92873.1"/>
    </source>
</evidence>